<sequence>MRVTLPNPLGEPITFDSADSPGLAAVPPLALFTRSSSLIGFSRRPHFKIVLFLIGFVFLLTWHPSPPFPPSYDEEWAWEKAAVDEIGVTGRMVQFDIPKGTGFNHQLQRVLLQHHIAVLGNRSLSFEPYYEDQTFLPFNPGRWPWRSARIPLSAFISTVVSGFETLYNSPRAIPSWYYRSQCSASKEKVYTIRSESNPDGDIDLQDDGQARIHQLQVILAGSDEKCVRIIGEPFNNDFFNSKGPLDLYDSFVTSPAMKHFSFSSRVLSILNDHMTTLAPQHEPYDLATAANAKSEGEIKSTMWKHVLALHIRRGEDWERVCEGKGETAAPFVSFNNLPLLPGNENVPPPPDMVPATRIGLYRAKCLPETLDIIARARRMRKNHPLLKSVYILTDANDEWIAKLRMWLESEGWDHVWIGREDVWAGWNNREVGVAVDMEVARRAGVFVGNGFSMTSSNIALLRSRDGIHPDLTQFW</sequence>
<keyword evidence="1" id="KW-0808">Transferase</keyword>
<evidence type="ECO:0000256" key="2">
    <source>
        <dbReference type="ARBA" id="ARBA00023253"/>
    </source>
</evidence>
<dbReference type="Gene3D" id="3.40.50.11350">
    <property type="match status" value="1"/>
</dbReference>
<evidence type="ECO:0000256" key="1">
    <source>
        <dbReference type="ARBA" id="ARBA00022679"/>
    </source>
</evidence>
<proteinExistence type="predicted"/>
<protein>
    <submittedName>
        <fullName evidence="4">Unplaced genomic scaffold supercont1.34, whole genome shotgun sequence</fullName>
    </submittedName>
</protein>
<dbReference type="Pfam" id="PF10250">
    <property type="entry name" value="O-FucT"/>
    <property type="match status" value="1"/>
</dbReference>
<keyword evidence="3" id="KW-0119">Carbohydrate metabolism</keyword>
<dbReference type="EMBL" id="KN848006">
    <property type="protein sequence ID" value="KIR44263.1"/>
    <property type="molecule type" value="Genomic_DNA"/>
</dbReference>
<accession>A0A0D0U7R2</accession>
<organism evidence="4">
    <name type="scientific">Cryptococcus bacillisporus CA1280</name>
    <dbReference type="NCBI Taxonomy" id="1296109"/>
    <lineage>
        <taxon>Eukaryota</taxon>
        <taxon>Fungi</taxon>
        <taxon>Dikarya</taxon>
        <taxon>Basidiomycota</taxon>
        <taxon>Agaricomycotina</taxon>
        <taxon>Tremellomycetes</taxon>
        <taxon>Tremellales</taxon>
        <taxon>Cryptococcaceae</taxon>
        <taxon>Cryptococcus</taxon>
        <taxon>Cryptococcus gattii species complex</taxon>
    </lineage>
</organism>
<dbReference type="InterPro" id="IPR019378">
    <property type="entry name" value="GDP-Fuc_O-FucTrfase"/>
</dbReference>
<name>A0A0D0U7R2_CRYGA</name>
<dbReference type="CDD" id="cd11296">
    <property type="entry name" value="O-FucT_like"/>
    <property type="match status" value="1"/>
</dbReference>
<keyword evidence="2" id="KW-0294">Fucose metabolism</keyword>
<evidence type="ECO:0000313" key="4">
    <source>
        <dbReference type="EMBL" id="KIR44263.1"/>
    </source>
</evidence>
<reference evidence="4" key="1">
    <citation type="submission" date="2015-01" db="EMBL/GenBank/DDBJ databases">
        <title>The Genome Sequence of Cryptococcus gattii CA1280.</title>
        <authorList>
            <consortium name="The Broad Institute Genomics Platform"/>
            <person name="Cuomo C."/>
            <person name="Litvintseva A."/>
            <person name="Chen Y."/>
            <person name="Heitman J."/>
            <person name="Sun S."/>
            <person name="Springer D."/>
            <person name="Dromer F."/>
            <person name="Young S."/>
            <person name="Zeng Q."/>
            <person name="Gargeya S."/>
            <person name="Abouelleil A."/>
            <person name="Alvarado L."/>
            <person name="Chapman S.B."/>
            <person name="Gainer-Dewar J."/>
            <person name="Goldberg J."/>
            <person name="Griggs A."/>
            <person name="Gujja S."/>
            <person name="Hansen M."/>
            <person name="Howarth C."/>
            <person name="Imamovic A."/>
            <person name="Larimer J."/>
            <person name="Murphy C."/>
            <person name="Naylor J."/>
            <person name="Pearson M."/>
            <person name="Priest M."/>
            <person name="Roberts A."/>
            <person name="Saif S."/>
            <person name="Shea T."/>
            <person name="Sykes S."/>
            <person name="Wortman J."/>
            <person name="Nusbaum C."/>
            <person name="Birren B."/>
        </authorList>
    </citation>
    <scope>NUCLEOTIDE SEQUENCE [LARGE SCALE GENOMIC DNA]</scope>
    <source>
        <strain evidence="4">CA1280</strain>
    </source>
</reference>
<evidence type="ECO:0000256" key="3">
    <source>
        <dbReference type="ARBA" id="ARBA00023277"/>
    </source>
</evidence>
<dbReference type="GO" id="GO:0016740">
    <property type="term" value="F:transferase activity"/>
    <property type="evidence" value="ECO:0007669"/>
    <property type="project" value="UniProtKB-KW"/>
</dbReference>
<dbReference type="GO" id="GO:0006004">
    <property type="term" value="P:fucose metabolic process"/>
    <property type="evidence" value="ECO:0007669"/>
    <property type="project" value="UniProtKB-KW"/>
</dbReference>
<dbReference type="AlphaFoldDB" id="A0A0D0U7R2"/>
<dbReference type="OrthoDB" id="2559662at2759"/>
<gene>
    <name evidence="4" type="ORF">I312_06552</name>
</gene>
<dbReference type="HOGENOM" id="CLU_014826_0_0_1"/>